<dbReference type="PROSITE" id="PS50096">
    <property type="entry name" value="IQ"/>
    <property type="match status" value="1"/>
</dbReference>
<feature type="region of interest" description="Disordered" evidence="1">
    <location>
        <begin position="1"/>
        <end position="29"/>
    </location>
</feature>
<feature type="compositionally biased region" description="Low complexity" evidence="1">
    <location>
        <begin position="669"/>
        <end position="679"/>
    </location>
</feature>
<proteinExistence type="predicted"/>
<dbReference type="AlphaFoldDB" id="F0Y4J5"/>
<protein>
    <submittedName>
        <fullName evidence="2">Uncharacterized protein</fullName>
    </submittedName>
</protein>
<dbReference type="GeneID" id="20224016"/>
<evidence type="ECO:0000313" key="3">
    <source>
        <dbReference type="Proteomes" id="UP000002729"/>
    </source>
</evidence>
<sequence>MFKLCGDTDDVDDDDLSTPEKEYNPRVTLSDEQARKAELAALFEGAAGGEFAPTFEGGGVYFASSAEDPGAARAHWTNYNIAASLRPNYMDVDEYWAAELLLKRVRIFLAKRRAAKALVAGDLAIICAIMEREIDKIQRAWRRHRGRAAFKARAVAAEAAAKKWRAFEDFRAALTSKEGEAVLLWDHEKKRTARAALRVDKSRHFLTTTVGRRTRKHRLKDVYRVTQGYASEFLRDLITQLAPEKHLSLWLRDARGRRSSIDVAFDHGASVDVADDGKSRCDRFYRNFSRLLDELESEDAFFFDARGAYGRVGRSVFDRWEQVALLDPDWTGADGGARPADAGAAGGPGRPPARDRHLPGRLPPGCLLPAPLPPAAKPQHLPLKVVYEHVAPGGERRGAAWWSETVVLSYGDFFAGRFDADGATRSKERFVLQRCVFDGDRWRRVDRPRRRDDAQAPRPEPMPTSELISYFSAQTRDLYGHVGVRGWRNTESGDFEFDGDNEARLVAFALSRGGKAAATAAKLQGAAASVAARKSLTQELTDSGGGGVAARLRRAFGRSRAADGAETDGDATGASSGDEAGPSGARQDATHLRRALLRQLYGGEHGKKGQADPRLAAGRMYEPGPVSFNSSQKMMVDARREAILRDAQAQRGEARAREARARRGDARADGPAAPGGATAARDDSEAGSDAASDGESDGSPVKEETATVRTLEQLRTAPPAARRMRRDESAKFRATHSCADGHRYEITVSEKARRGVTPKLGLRCYAGEPVDFGRVRYAASLVVAGCSAHTVPTVQLAYGSSTIRDGDRVVGVNGNFPANPALLAALLGDGRHKRRVTLVRPALETAAIEDDLEQRRGAGAAAVDV</sequence>
<name>F0Y4J5_AURAN</name>
<feature type="region of interest" description="Disordered" evidence="1">
    <location>
        <begin position="646"/>
        <end position="734"/>
    </location>
</feature>
<feature type="region of interest" description="Disordered" evidence="1">
    <location>
        <begin position="558"/>
        <end position="588"/>
    </location>
</feature>
<dbReference type="InParanoid" id="F0Y4J5"/>
<dbReference type="RefSeq" id="XP_009035184.1">
    <property type="nucleotide sequence ID" value="XM_009036936.1"/>
</dbReference>
<dbReference type="EMBL" id="GL833124">
    <property type="protein sequence ID" value="EGB10381.1"/>
    <property type="molecule type" value="Genomic_DNA"/>
</dbReference>
<feature type="compositionally biased region" description="Low complexity" evidence="1">
    <location>
        <begin position="687"/>
        <end position="699"/>
    </location>
</feature>
<gene>
    <name evidence="2" type="ORF">AURANDRAFT_62702</name>
</gene>
<organism evidence="3">
    <name type="scientific">Aureococcus anophagefferens</name>
    <name type="common">Harmful bloom alga</name>
    <dbReference type="NCBI Taxonomy" id="44056"/>
    <lineage>
        <taxon>Eukaryota</taxon>
        <taxon>Sar</taxon>
        <taxon>Stramenopiles</taxon>
        <taxon>Ochrophyta</taxon>
        <taxon>Pelagophyceae</taxon>
        <taxon>Pelagomonadales</taxon>
        <taxon>Pelagomonadaceae</taxon>
        <taxon>Aureococcus</taxon>
    </lineage>
</organism>
<evidence type="ECO:0000256" key="1">
    <source>
        <dbReference type="SAM" id="MobiDB-lite"/>
    </source>
</evidence>
<dbReference type="KEGG" id="aaf:AURANDRAFT_62702"/>
<keyword evidence="3" id="KW-1185">Reference proteome</keyword>
<feature type="compositionally biased region" description="Basic and acidic residues" evidence="1">
    <location>
        <begin position="652"/>
        <end position="668"/>
    </location>
</feature>
<feature type="region of interest" description="Disordered" evidence="1">
    <location>
        <begin position="331"/>
        <end position="358"/>
    </location>
</feature>
<evidence type="ECO:0000313" key="2">
    <source>
        <dbReference type="EMBL" id="EGB10381.1"/>
    </source>
</evidence>
<accession>F0Y4J5</accession>
<dbReference type="Proteomes" id="UP000002729">
    <property type="component" value="Unassembled WGS sequence"/>
</dbReference>
<feature type="compositionally biased region" description="Acidic residues" evidence="1">
    <location>
        <begin position="7"/>
        <end position="17"/>
    </location>
</feature>
<reference evidence="2 3" key="1">
    <citation type="journal article" date="2011" name="Proc. Natl. Acad. Sci. U.S.A.">
        <title>Niche of harmful alga Aureococcus anophagefferens revealed through ecogenomics.</title>
        <authorList>
            <person name="Gobler C.J."/>
            <person name="Berry D.L."/>
            <person name="Dyhrman S.T."/>
            <person name="Wilhelm S.W."/>
            <person name="Salamov A."/>
            <person name="Lobanov A.V."/>
            <person name="Zhang Y."/>
            <person name="Collier J.L."/>
            <person name="Wurch L.L."/>
            <person name="Kustka A.B."/>
            <person name="Dill B.D."/>
            <person name="Shah M."/>
            <person name="VerBerkmoes N.C."/>
            <person name="Kuo A."/>
            <person name="Terry A."/>
            <person name="Pangilinan J."/>
            <person name="Lindquist E.A."/>
            <person name="Lucas S."/>
            <person name="Paulsen I.T."/>
            <person name="Hattenrath-Lehmann T.K."/>
            <person name="Talmage S.C."/>
            <person name="Walker E.A."/>
            <person name="Koch F."/>
            <person name="Burson A.M."/>
            <person name="Marcoval M.A."/>
            <person name="Tang Y.Z."/>
            <person name="Lecleir G.R."/>
            <person name="Coyne K.J."/>
            <person name="Berg G.M."/>
            <person name="Bertrand E.M."/>
            <person name="Saito M.A."/>
            <person name="Gladyshev V.N."/>
            <person name="Grigoriev I.V."/>
        </authorList>
    </citation>
    <scope>NUCLEOTIDE SEQUENCE [LARGE SCALE GENOMIC DNA]</scope>
    <source>
        <strain evidence="3">CCMP 1984</strain>
    </source>
</reference>